<dbReference type="EMBL" id="JACHXF010000008">
    <property type="protein sequence ID" value="MBB3096334.1"/>
    <property type="molecule type" value="Genomic_DNA"/>
</dbReference>
<dbReference type="Proteomes" id="UP000590749">
    <property type="component" value="Unassembled WGS sequence"/>
</dbReference>
<sequence length="175" mass="19085">MLPAARTRDEAHLYMDLHGCPDCMAVEVPWSESLVEEDGVPARSYHGRCDGCGRERRFVFALPRRPTPPRAGATVTFGADEETSVLFDPGEWVEIADMMALAAELPDITAEEAREWLATAAACLGEALKFVPSGAAAVPGDAFWSVPGRALRDRAPNRFRRSDLEARRAALGSRT</sequence>
<protein>
    <submittedName>
        <fullName evidence="1">Uncharacterized protein</fullName>
    </submittedName>
</protein>
<evidence type="ECO:0000313" key="1">
    <source>
        <dbReference type="EMBL" id="MBB3096334.1"/>
    </source>
</evidence>
<dbReference type="AlphaFoldDB" id="A0A7W5AI31"/>
<proteinExistence type="predicted"/>
<gene>
    <name evidence="1" type="ORF">FHR83_004004</name>
</gene>
<keyword evidence="2" id="KW-1185">Reference proteome</keyword>
<name>A0A7W5AI31_9ACTN</name>
<reference evidence="1 2" key="1">
    <citation type="submission" date="2020-08" db="EMBL/GenBank/DDBJ databases">
        <title>Genomic Encyclopedia of Type Strains, Phase III (KMG-III): the genomes of soil and plant-associated and newly described type strains.</title>
        <authorList>
            <person name="Whitman W."/>
        </authorList>
    </citation>
    <scope>NUCLEOTIDE SEQUENCE [LARGE SCALE GENOMIC DNA]</scope>
    <source>
        <strain evidence="1 2">CECT 3287</strain>
    </source>
</reference>
<accession>A0A7W5AI31</accession>
<dbReference type="RefSeq" id="WP_183221795.1">
    <property type="nucleotide sequence ID" value="NZ_BMPW01000007.1"/>
</dbReference>
<comment type="caution">
    <text evidence="1">The sequence shown here is derived from an EMBL/GenBank/DDBJ whole genome shotgun (WGS) entry which is preliminary data.</text>
</comment>
<organism evidence="1 2">
    <name type="scientific">Actinoplanes campanulatus</name>
    <dbReference type="NCBI Taxonomy" id="113559"/>
    <lineage>
        <taxon>Bacteria</taxon>
        <taxon>Bacillati</taxon>
        <taxon>Actinomycetota</taxon>
        <taxon>Actinomycetes</taxon>
        <taxon>Micromonosporales</taxon>
        <taxon>Micromonosporaceae</taxon>
        <taxon>Actinoplanes</taxon>
    </lineage>
</organism>
<evidence type="ECO:0000313" key="2">
    <source>
        <dbReference type="Proteomes" id="UP000590749"/>
    </source>
</evidence>